<dbReference type="EMBL" id="DXCC01000029">
    <property type="protein sequence ID" value="HIZ15774.1"/>
    <property type="molecule type" value="Genomic_DNA"/>
</dbReference>
<evidence type="ECO:0000259" key="3">
    <source>
        <dbReference type="Pfam" id="PF13100"/>
    </source>
</evidence>
<sequence>MRVRNAIATAAVAVLFLGALAQEPPRRPEARPAQRPVAQGENKAIVNIKSKRMFPIKVADSTVYAFVGDVVAYHNGAVLLCDSAVRYGENRIECFDNVLINKDSTYVYGDRVEYDGTTNTAQVFSPLIKMIDGQAVLYTYHFRYNTLNNIGEFYGGGTLSQGQMLLESKRGYYYGETRDAVCVGDVELRDSTYRIASDSLGFNMDTEVATFYKRTYIWNDKNEILSANRGWYDTRTEHYHFMSDAYVVTEDQEVWADEMDYYSVPNDVEMRNNIQILDQEQAVLAFGDYGRYWGVTGDALLTQQPSVISFYDTQADSLYMRADSIFMYVIDSTSIYSADYIGNRKPAAQEEVTEELLIEEPVPGKSAPEATAPEETVPEGGATPDETPREAAPVADTLADGGQEPERTAPEATVPETAGTERASDEERVTVALEDLSPRELRKVQREERRKERAERRAARRKAREEALAQREEAITPTSGEVQQPTDSLAATDSLSAAEPVADTLATASATSGEEEPERVILGYHNVKIYRSDMQAVCDSLIGFSRDTTIHLYREPVLWNGSNQIKSDTVVVYTRNDAIDRAVFTGGEAHGNPVMSAELDRNHYNQITGKEIVALFRDSEIYRTDVNGNAQTYYYMQDEATGAYQGFLVMECSDITFIITDRDIESITFRGNPVYSIYPMDQIPESQEQRFPNFVWEGERRPTKREVFRREIRPSRRRDYEGLVPPRFMLTQGILVYRDRILKDGIWRDRTDDVTPDAREYIRRVAAAEPLQ</sequence>
<feature type="compositionally biased region" description="Basic and acidic residues" evidence="1">
    <location>
        <begin position="436"/>
        <end position="474"/>
    </location>
</feature>
<dbReference type="Proteomes" id="UP000824014">
    <property type="component" value="Unassembled WGS sequence"/>
</dbReference>
<feature type="region of interest" description="Disordered" evidence="1">
    <location>
        <begin position="359"/>
        <end position="494"/>
    </location>
</feature>
<reference evidence="4" key="1">
    <citation type="journal article" date="2021" name="PeerJ">
        <title>Extensive microbial diversity within the chicken gut microbiome revealed by metagenomics and culture.</title>
        <authorList>
            <person name="Gilroy R."/>
            <person name="Ravi A."/>
            <person name="Getino M."/>
            <person name="Pursley I."/>
            <person name="Horton D.L."/>
            <person name="Alikhan N.F."/>
            <person name="Baker D."/>
            <person name="Gharbi K."/>
            <person name="Hall N."/>
            <person name="Watson M."/>
            <person name="Adriaenssens E.M."/>
            <person name="Foster-Nyarko E."/>
            <person name="Jarju S."/>
            <person name="Secka A."/>
            <person name="Antonio M."/>
            <person name="Oren A."/>
            <person name="Chaudhuri R.R."/>
            <person name="La Ragione R."/>
            <person name="Hildebrand F."/>
            <person name="Pallen M.J."/>
        </authorList>
    </citation>
    <scope>NUCLEOTIDE SEQUENCE</scope>
    <source>
        <strain evidence="4">ChiHjej11B10-19426</strain>
    </source>
</reference>
<reference evidence="4" key="2">
    <citation type="submission" date="2021-04" db="EMBL/GenBank/DDBJ databases">
        <authorList>
            <person name="Gilroy R."/>
        </authorList>
    </citation>
    <scope>NUCLEOTIDE SEQUENCE</scope>
    <source>
        <strain evidence="4">ChiHjej11B10-19426</strain>
    </source>
</reference>
<feature type="signal peptide" evidence="2">
    <location>
        <begin position="1"/>
        <end position="21"/>
    </location>
</feature>
<feature type="chain" id="PRO_5039346944" description="Organic solvent tolerance-like N-terminal domain-containing protein" evidence="2">
    <location>
        <begin position="22"/>
        <end position="772"/>
    </location>
</feature>
<protein>
    <recommendedName>
        <fullName evidence="3">Organic solvent tolerance-like N-terminal domain-containing protein</fullName>
    </recommendedName>
</protein>
<feature type="compositionally biased region" description="Low complexity" evidence="1">
    <location>
        <begin position="359"/>
        <end position="379"/>
    </location>
</feature>
<dbReference type="Pfam" id="PF13100">
    <property type="entry name" value="OstA_2"/>
    <property type="match status" value="1"/>
</dbReference>
<keyword evidence="2" id="KW-0732">Signal</keyword>
<evidence type="ECO:0000313" key="5">
    <source>
        <dbReference type="Proteomes" id="UP000824014"/>
    </source>
</evidence>
<organism evidence="4 5">
    <name type="scientific">Candidatus Tidjanibacter faecipullorum</name>
    <dbReference type="NCBI Taxonomy" id="2838766"/>
    <lineage>
        <taxon>Bacteria</taxon>
        <taxon>Pseudomonadati</taxon>
        <taxon>Bacteroidota</taxon>
        <taxon>Bacteroidia</taxon>
        <taxon>Bacteroidales</taxon>
        <taxon>Rikenellaceae</taxon>
        <taxon>Tidjanibacter</taxon>
    </lineage>
</organism>
<dbReference type="AlphaFoldDB" id="A0A9D2DF44"/>
<feature type="domain" description="Organic solvent tolerance-like N-terminal" evidence="3">
    <location>
        <begin position="61"/>
        <end position="198"/>
    </location>
</feature>
<evidence type="ECO:0000313" key="4">
    <source>
        <dbReference type="EMBL" id="HIZ15774.1"/>
    </source>
</evidence>
<gene>
    <name evidence="4" type="ORF">H9816_07700</name>
</gene>
<name>A0A9D2DF44_9BACT</name>
<feature type="compositionally biased region" description="Polar residues" evidence="1">
    <location>
        <begin position="476"/>
        <end position="485"/>
    </location>
</feature>
<evidence type="ECO:0000256" key="1">
    <source>
        <dbReference type="SAM" id="MobiDB-lite"/>
    </source>
</evidence>
<evidence type="ECO:0000256" key="2">
    <source>
        <dbReference type="SAM" id="SignalP"/>
    </source>
</evidence>
<proteinExistence type="predicted"/>
<dbReference type="InterPro" id="IPR005653">
    <property type="entry name" value="OstA-like_N"/>
</dbReference>
<comment type="caution">
    <text evidence="4">The sequence shown here is derived from an EMBL/GenBank/DDBJ whole genome shotgun (WGS) entry which is preliminary data.</text>
</comment>
<accession>A0A9D2DF44</accession>